<accession>A0A0F7FZL7</accession>
<dbReference type="KEGG" id="sxi:SXIM_49180"/>
<dbReference type="HOGENOM" id="CLU_013985_40_2_11"/>
<sequence length="161" mass="17164">MVTLERLHADHASALLAFERENRAWFARSVPDRGDAYFAQFADRHRALLAEQETGAIHFHVVRDGNGELIGRANLVDAAAGTAEVGYRIGQRAAGRGVATAAVGELCRLAVSAYGLHTLTAVTTLDNGASRAVLRHNGFAEAGGTEVGGRPGVRYRRELSA</sequence>
<evidence type="ECO:0000313" key="2">
    <source>
        <dbReference type="EMBL" id="AKG46302.1"/>
    </source>
</evidence>
<organism evidence="2 3">
    <name type="scientific">Streptomyces xiamenensis</name>
    <dbReference type="NCBI Taxonomy" id="408015"/>
    <lineage>
        <taxon>Bacteria</taxon>
        <taxon>Bacillati</taxon>
        <taxon>Actinomycetota</taxon>
        <taxon>Actinomycetes</taxon>
        <taxon>Kitasatosporales</taxon>
        <taxon>Streptomycetaceae</taxon>
        <taxon>Streptomyces</taxon>
    </lineage>
</organism>
<dbReference type="Proteomes" id="UP000034034">
    <property type="component" value="Chromosome"/>
</dbReference>
<gene>
    <name evidence="2" type="ORF">SXIM_49180</name>
</gene>
<evidence type="ECO:0000313" key="3">
    <source>
        <dbReference type="Proteomes" id="UP000034034"/>
    </source>
</evidence>
<name>A0A0F7FZL7_9ACTN</name>
<dbReference type="STRING" id="408015.SXIM_49180"/>
<dbReference type="PATRIC" id="fig|408015.6.peg.4980"/>
<evidence type="ECO:0000259" key="1">
    <source>
        <dbReference type="PROSITE" id="PS51186"/>
    </source>
</evidence>
<dbReference type="Pfam" id="PF13302">
    <property type="entry name" value="Acetyltransf_3"/>
    <property type="match status" value="1"/>
</dbReference>
<dbReference type="PROSITE" id="PS51186">
    <property type="entry name" value="GNAT"/>
    <property type="match status" value="1"/>
</dbReference>
<dbReference type="RefSeq" id="WP_030731209.1">
    <property type="nucleotide sequence ID" value="NZ_CP009922.3"/>
</dbReference>
<dbReference type="AlphaFoldDB" id="A0A0F7FZL7"/>
<dbReference type="SUPFAM" id="SSF55729">
    <property type="entry name" value="Acyl-CoA N-acyltransferases (Nat)"/>
    <property type="match status" value="1"/>
</dbReference>
<dbReference type="Gene3D" id="3.40.630.30">
    <property type="match status" value="1"/>
</dbReference>
<dbReference type="EMBL" id="CP009922">
    <property type="protein sequence ID" value="AKG46302.1"/>
    <property type="molecule type" value="Genomic_DNA"/>
</dbReference>
<dbReference type="PANTHER" id="PTHR43792">
    <property type="entry name" value="GNAT FAMILY, PUTATIVE (AFU_ORTHOLOGUE AFUA_3G00765)-RELATED-RELATED"/>
    <property type="match status" value="1"/>
</dbReference>
<dbReference type="InterPro" id="IPR016181">
    <property type="entry name" value="Acyl_CoA_acyltransferase"/>
</dbReference>
<proteinExistence type="predicted"/>
<feature type="domain" description="N-acetyltransferase" evidence="1">
    <location>
        <begin position="2"/>
        <end position="160"/>
    </location>
</feature>
<dbReference type="GO" id="GO:0016747">
    <property type="term" value="F:acyltransferase activity, transferring groups other than amino-acyl groups"/>
    <property type="evidence" value="ECO:0007669"/>
    <property type="project" value="InterPro"/>
</dbReference>
<reference evidence="2" key="1">
    <citation type="submission" date="2019-08" db="EMBL/GenBank/DDBJ databases">
        <title>Complete genome sequence of a mangrove-derived Streptomyces xiamenensis.</title>
        <authorList>
            <person name="Xu J."/>
        </authorList>
    </citation>
    <scope>NUCLEOTIDE SEQUENCE</scope>
    <source>
        <strain evidence="2">318</strain>
    </source>
</reference>
<keyword evidence="3" id="KW-1185">Reference proteome</keyword>
<dbReference type="PANTHER" id="PTHR43792:SF16">
    <property type="entry name" value="N-ACETYLTRANSFERASE DOMAIN-CONTAINING PROTEIN"/>
    <property type="match status" value="1"/>
</dbReference>
<dbReference type="InterPro" id="IPR051531">
    <property type="entry name" value="N-acetyltransferase"/>
</dbReference>
<dbReference type="InterPro" id="IPR000182">
    <property type="entry name" value="GNAT_dom"/>
</dbReference>
<protein>
    <submittedName>
        <fullName evidence="2">N-acetyltransferase gcn5</fullName>
    </submittedName>
</protein>